<proteinExistence type="predicted"/>
<dbReference type="EMBL" id="OX459940">
    <property type="protein sequence ID" value="CAI9174302.1"/>
    <property type="molecule type" value="Genomic_DNA"/>
</dbReference>
<keyword evidence="2" id="KW-1185">Reference proteome</keyword>
<sequence>MIYVLWFPHLINEEIETQRHSVSGPRSPSEDREGLGQSPVCLREAQAMLLLGSQAPSGCGVSRHCGGTFTILHPCLRKNLCASHNRDWRLQSREKSESFCFFFFPKPWDRRQQRKCLGIWLAPNLYPSDI</sequence>
<accession>A0ABN8ZK70</accession>
<dbReference type="Proteomes" id="UP001176941">
    <property type="component" value="Chromosome 4"/>
</dbReference>
<gene>
    <name evidence="1" type="ORF">MRATA1EN1_LOCUS23264</name>
</gene>
<evidence type="ECO:0000313" key="1">
    <source>
        <dbReference type="EMBL" id="CAI9174302.1"/>
    </source>
</evidence>
<name>A0ABN8ZK70_RANTA</name>
<organism evidence="1 2">
    <name type="scientific">Rangifer tarandus platyrhynchus</name>
    <name type="common">Svalbard reindeer</name>
    <dbReference type="NCBI Taxonomy" id="3082113"/>
    <lineage>
        <taxon>Eukaryota</taxon>
        <taxon>Metazoa</taxon>
        <taxon>Chordata</taxon>
        <taxon>Craniata</taxon>
        <taxon>Vertebrata</taxon>
        <taxon>Euteleostomi</taxon>
        <taxon>Mammalia</taxon>
        <taxon>Eutheria</taxon>
        <taxon>Laurasiatheria</taxon>
        <taxon>Artiodactyla</taxon>
        <taxon>Ruminantia</taxon>
        <taxon>Pecora</taxon>
        <taxon>Cervidae</taxon>
        <taxon>Odocoileinae</taxon>
        <taxon>Rangifer</taxon>
    </lineage>
</organism>
<reference evidence="1" key="1">
    <citation type="submission" date="2023-04" db="EMBL/GenBank/DDBJ databases">
        <authorList>
            <consortium name="ELIXIR-Norway"/>
        </authorList>
    </citation>
    <scope>NUCLEOTIDE SEQUENCE [LARGE SCALE GENOMIC DNA]</scope>
</reference>
<evidence type="ECO:0000313" key="2">
    <source>
        <dbReference type="Proteomes" id="UP001176941"/>
    </source>
</evidence>
<protein>
    <submittedName>
        <fullName evidence="1">Uncharacterized protein</fullName>
    </submittedName>
</protein>